<reference evidence="1" key="1">
    <citation type="submission" date="2022-04" db="EMBL/GenBank/DDBJ databases">
        <title>Chromosome-scale genome assembly of Holotrichia oblita Faldermann.</title>
        <authorList>
            <person name="Rongchong L."/>
        </authorList>
    </citation>
    <scope>NUCLEOTIDE SEQUENCE</scope>
    <source>
        <strain evidence="1">81SQS9</strain>
    </source>
</reference>
<organism evidence="1 2">
    <name type="scientific">Holotrichia oblita</name>
    <name type="common">Chafer beetle</name>
    <dbReference type="NCBI Taxonomy" id="644536"/>
    <lineage>
        <taxon>Eukaryota</taxon>
        <taxon>Metazoa</taxon>
        <taxon>Ecdysozoa</taxon>
        <taxon>Arthropoda</taxon>
        <taxon>Hexapoda</taxon>
        <taxon>Insecta</taxon>
        <taxon>Pterygota</taxon>
        <taxon>Neoptera</taxon>
        <taxon>Endopterygota</taxon>
        <taxon>Coleoptera</taxon>
        <taxon>Polyphaga</taxon>
        <taxon>Scarabaeiformia</taxon>
        <taxon>Scarabaeidae</taxon>
        <taxon>Melolonthinae</taxon>
        <taxon>Holotrichia</taxon>
    </lineage>
</organism>
<keyword evidence="2" id="KW-1185">Reference proteome</keyword>
<name>A0ACB9SW65_HOLOL</name>
<protein>
    <submittedName>
        <fullName evidence="1">Cyclic nucleotide-gated cation channel subunit a</fullName>
    </submittedName>
</protein>
<proteinExistence type="predicted"/>
<dbReference type="EMBL" id="CM043021">
    <property type="protein sequence ID" value="KAI4458780.1"/>
    <property type="molecule type" value="Genomic_DNA"/>
</dbReference>
<evidence type="ECO:0000313" key="1">
    <source>
        <dbReference type="EMBL" id="KAI4458780.1"/>
    </source>
</evidence>
<evidence type="ECO:0000313" key="2">
    <source>
        <dbReference type="Proteomes" id="UP001056778"/>
    </source>
</evidence>
<comment type="caution">
    <text evidence="1">The sequence shown here is derived from an EMBL/GenBank/DDBJ whole genome shotgun (WGS) entry which is preliminary data.</text>
</comment>
<gene>
    <name evidence="1" type="ORF">MML48_7g00006979</name>
</gene>
<dbReference type="Proteomes" id="UP001056778">
    <property type="component" value="Chromosome 7"/>
</dbReference>
<sequence>MMYALIVLLHLNVCVWWLIACPNRMCSYYKRVSHEPYIKVIENDTIKSFRLAYLYVTNVFTSTGLKVITPTSNQELIATIVMICVAQYILIGLTAEFATMLVQGKSVMTKFEREATCVLKYLESADLSLSLKNKVWDYYIILWTRARGPWMPKLISEAPDYIKQDIMKNLFGRHINDHFLFKCTHIDFQRQLVALFDVCVFPPGMYIVQKGDVDNCMYFIDAGEIIVYDRIDKKEVEYDVLGIGEAFGEAQGLYGIPHDKSYKARFTSKIVILNKKKWRYLLDWFPASKEHIEEQASRKLKLLSLGGHSFYV</sequence>
<accession>A0ACB9SW65</accession>